<evidence type="ECO:0000313" key="1">
    <source>
        <dbReference type="EMBL" id="MCH1627183.1"/>
    </source>
</evidence>
<dbReference type="Proteomes" id="UP001431131">
    <property type="component" value="Unassembled WGS sequence"/>
</dbReference>
<dbReference type="RefSeq" id="WP_240257103.1">
    <property type="nucleotide sequence ID" value="NZ_JAKTTI010000035.1"/>
</dbReference>
<organism evidence="1 2">
    <name type="scientific">Fredinandcohnia quinoae</name>
    <dbReference type="NCBI Taxonomy" id="2918902"/>
    <lineage>
        <taxon>Bacteria</taxon>
        <taxon>Bacillati</taxon>
        <taxon>Bacillota</taxon>
        <taxon>Bacilli</taxon>
        <taxon>Bacillales</taxon>
        <taxon>Bacillaceae</taxon>
        <taxon>Fredinandcohnia</taxon>
    </lineage>
</organism>
<sequence>MNNFQNQLQGLEMTPYQAGELMPLDPYSEEARQYEMFGGGGSRCGGSHRCGGFSCFRCFNCFNCFSCFRCFNCSNCFRCHNCFRCWG</sequence>
<reference evidence="1" key="1">
    <citation type="submission" date="2022-02" db="EMBL/GenBank/DDBJ databases">
        <title>Fredinandcohnia quinoae sp. nov. isolated from Chenopodium quinoa seeds.</title>
        <authorList>
            <person name="Saati-Santamaria Z."/>
            <person name="Flores-Felix J.D."/>
            <person name="Igual J.M."/>
            <person name="Velazquez E."/>
            <person name="Garcia-Fraile P."/>
            <person name="Martinez-Molina E."/>
        </authorList>
    </citation>
    <scope>NUCLEOTIDE SEQUENCE</scope>
    <source>
        <strain evidence="1">SECRCQ15</strain>
    </source>
</reference>
<dbReference type="EMBL" id="JAKTTI010000035">
    <property type="protein sequence ID" value="MCH1627183.1"/>
    <property type="molecule type" value="Genomic_DNA"/>
</dbReference>
<dbReference type="AlphaFoldDB" id="A0AAW5EDG0"/>
<comment type="caution">
    <text evidence="1">The sequence shown here is derived from an EMBL/GenBank/DDBJ whole genome shotgun (WGS) entry which is preliminary data.</text>
</comment>
<evidence type="ECO:0000313" key="2">
    <source>
        <dbReference type="Proteomes" id="UP001431131"/>
    </source>
</evidence>
<accession>A0AAW5EDG0</accession>
<gene>
    <name evidence="1" type="ORF">MJG50_17760</name>
</gene>
<dbReference type="InterPro" id="IPR019890">
    <property type="entry name" value="Bacteriocin/sonorensin"/>
</dbReference>
<proteinExistence type="predicted"/>
<dbReference type="NCBIfam" id="TIGR03601">
    <property type="entry name" value="B_an_ocin"/>
    <property type="match status" value="1"/>
</dbReference>
<protein>
    <submittedName>
        <fullName evidence="1">Heterocycloanthracin/sonorensin family bacteriocin</fullName>
    </submittedName>
</protein>
<name>A0AAW5EDG0_9BACI</name>
<keyword evidence="2" id="KW-1185">Reference proteome</keyword>